<evidence type="ECO:0000256" key="4">
    <source>
        <dbReference type="SAM" id="MobiDB-lite"/>
    </source>
</evidence>
<keyword evidence="2" id="KW-0863">Zinc-finger</keyword>
<gene>
    <name evidence="6" type="ORF">POM88_035963</name>
</gene>
<dbReference type="InterPro" id="IPR015943">
    <property type="entry name" value="WD40/YVTN_repeat-like_dom_sf"/>
</dbReference>
<feature type="region of interest" description="Disordered" evidence="4">
    <location>
        <begin position="251"/>
        <end position="272"/>
    </location>
</feature>
<feature type="domain" description="RING-type" evidence="5">
    <location>
        <begin position="1652"/>
        <end position="1700"/>
    </location>
</feature>
<feature type="compositionally biased region" description="Low complexity" evidence="4">
    <location>
        <begin position="1"/>
        <end position="14"/>
    </location>
</feature>
<dbReference type="EMBL" id="JAUIZM010000008">
    <property type="protein sequence ID" value="KAK1369871.1"/>
    <property type="molecule type" value="Genomic_DNA"/>
</dbReference>
<accession>A0AAD8MDS3</accession>
<dbReference type="PANTHER" id="PTHR12616">
    <property type="entry name" value="VACUOLAR PROTEIN SORTING VPS41"/>
    <property type="match status" value="1"/>
</dbReference>
<evidence type="ECO:0000259" key="5">
    <source>
        <dbReference type="PROSITE" id="PS50089"/>
    </source>
</evidence>
<name>A0AAD8MDS3_9APIA</name>
<comment type="caution">
    <text evidence="6">The sequence shown here is derived from an EMBL/GenBank/DDBJ whole genome shotgun (WGS) entry which is preliminary data.</text>
</comment>
<dbReference type="GO" id="GO:0008270">
    <property type="term" value="F:zinc ion binding"/>
    <property type="evidence" value="ECO:0007669"/>
    <property type="project" value="UniProtKB-KW"/>
</dbReference>
<evidence type="ECO:0000313" key="7">
    <source>
        <dbReference type="Proteomes" id="UP001237642"/>
    </source>
</evidence>
<evidence type="ECO:0000256" key="1">
    <source>
        <dbReference type="ARBA" id="ARBA00009422"/>
    </source>
</evidence>
<proteinExistence type="inferred from homology"/>
<sequence>MELDLDSLLNSNLSSDDDDDNNDSSNSHRRTVDEIILNDSSSSSSSSPKRIDISKTPALVKRSTELPYPDARNRNVLPSLFGSSSASVRSNVKPGAALAAAFAASRNAPSPHAAAIKLRRASASSAEVVSQPLSVQTEISSSVCDFDDAVRDFNDELLSSVDESIVREWIEECEVTSVSPMNVLTRDNFDLVLETHSTSTSLTIQEENKLEEYSVIPKETDFDVNAEGYVTEQNIDNNAPEYENGRVAEEDSISIPDEHDEAEGTPVSEKEAEVNLDRQDNIISSDGSEPFENVDMQLEKKGSGTTGEEIRLYLKPLDLAEELEKKYALTDSQGMKDAASQPMRLEGVHQGSTVLGYFDIDANNIVSRTISSETFMRDHGSAQVLAVHLNYIAIGMSKGVIICFPSKKSPPLPDSSDAKIVMLGIQGDRSHASVMAMCFNRQGDLLFAGYADGHYTVWDVQKATSLKIIKEHKAPVVHIFYLGLDSQANRQFNVVSGDSKGVIKVIHFKYVPWLNRISINKQVTLLDETTSTVVCASPLLSDDYSGGSVTSAQGSAVVNSSSIGSMMGGVVGGDWKLFEGPSVVEEGVVIFVSHQSALVAKVNPGVEVYAQLPRPDGVREGCMPYAAWKYMRQPFTSSVENVSEKTSERVGLLALAWDRKVQVARLVKSELKIYRKLTLKSSAVGVTWLDDQLLVVLTSDGQLCLFETEEGTVIHQTSFAVDGSRADDLIAHHAQFTNTSGIPEKAYHNCVAISGASIYVLGPKQLTVSRLLPWKERIEVLRKAGDWIGALNMAISLYNGATHGVIDFPRTTDEVNNTVMPYLVELLISYVDEVFSYISVAFCNQIGKLDQLEDSSTSGSVRSEIEEQFTRVGGVAVEFCVHIKRTDILFDEIHSRFVSVQHNDTFLELLEPYILNDKLGSLPPGIMQALVEHYSMKGWLQRIEQCVLHMDISSLDFNQVVRLCREHRLYGALIYLFNKGLDDFRTPLEELLVVLQNSQRDIAASIGYRMLVYLKYCFSGRSFPPGPGVLSPTRLQSVRRELVQFLLEDTKFPSSPRPASSCFKGGPNLYHLLVLDTEATLDVLRCAFVEDEVQKLDQSLPDSALSNIDSTKDNSMQNLSQKMVDVLAVIIDQRDSQTYRSFSNDDVKSNEIWPSEEDISHVVDFVAYYISCGKATVSKNILGEILVYLTSTSDVDTHLDTHPIVPRQNLEAFRKREKQVLQILEVVTETDWDASYLLSLCEEAQFYQVCGYIHAIGHQNLAALESYMKDADEPIHAFSYIRCTLLQLHGKESDAFKSEIMSRIPELVILSRESTFFIVVEHFGGDHNRALCEMDSHPKSLFLYLKTIMEAHTKGSLNFSCFRKGDNGNIPSERRNTYQPNRIEAYLERISEFPKFMRDNPVHVTDKIVEQYLELLCQYETGSVLKFLETFENYRVEHCLRLCQKMLDTTIQGLLSTSSMKSFNAVLQKKEVNDILDIVHTCIGLCQRNSPRMDFDDSESLWFRLLDSFCEPLIDSYSTRINSEGKFNTESLARSLDREENNSVHRIRWKLSRFQKGAHILRKLFSLFIKEIVEGMIGYVRLPTIMMKLLSDNGSQEFGDFKLTILGMLGTYDFERRILDTAKSLIDDDNYYTMSQLKKGASHGYGPKSLLCCICNCPLAKNSTNSRIQVFNCGHTTHLQCEVLENEAAQRGYSAGCPICIPKKNTQGSKSKSAYAEHGLVSRPLSRNQPAEGNSLHLNESEAAEGSYGYHPISRFEILTSLQKDNSLNYVDNTPQLRLAPPALYHEKVKNDSFSDASSSGKVKKGTDLSRGESSGSFAKIRKTSKSKQLRDLKLKGSSIRFPLKANIFGKEMISRRLH</sequence>
<protein>
    <submittedName>
        <fullName evidence="6">Vacuolar protein sorting-associated protein 8-like</fullName>
    </submittedName>
</protein>
<dbReference type="GO" id="GO:0006623">
    <property type="term" value="P:protein targeting to vacuole"/>
    <property type="evidence" value="ECO:0007669"/>
    <property type="project" value="InterPro"/>
</dbReference>
<evidence type="ECO:0000313" key="6">
    <source>
        <dbReference type="EMBL" id="KAK1369871.1"/>
    </source>
</evidence>
<dbReference type="Proteomes" id="UP001237642">
    <property type="component" value="Unassembled WGS sequence"/>
</dbReference>
<keyword evidence="3" id="KW-0853">WD repeat</keyword>
<keyword evidence="7" id="KW-1185">Reference proteome</keyword>
<evidence type="ECO:0000256" key="2">
    <source>
        <dbReference type="PROSITE-ProRule" id="PRU00175"/>
    </source>
</evidence>
<dbReference type="GO" id="GO:0005770">
    <property type="term" value="C:late endosome"/>
    <property type="evidence" value="ECO:0007669"/>
    <property type="project" value="TreeGrafter"/>
</dbReference>
<feature type="region of interest" description="Disordered" evidence="4">
    <location>
        <begin position="1791"/>
        <end position="1823"/>
    </location>
</feature>
<dbReference type="GO" id="GO:0034058">
    <property type="term" value="P:endosomal vesicle fusion"/>
    <property type="evidence" value="ECO:0007669"/>
    <property type="project" value="TreeGrafter"/>
</dbReference>
<keyword evidence="2" id="KW-0479">Metal-binding</keyword>
<dbReference type="Gene3D" id="2.130.10.10">
    <property type="entry name" value="YVTN repeat-like/Quinoprotein amine dehydrogenase"/>
    <property type="match status" value="1"/>
</dbReference>
<feature type="region of interest" description="Disordered" evidence="4">
    <location>
        <begin position="1"/>
        <end position="56"/>
    </location>
</feature>
<feature type="repeat" description="WD" evidence="3">
    <location>
        <begin position="434"/>
        <end position="468"/>
    </location>
</feature>
<reference evidence="6" key="1">
    <citation type="submission" date="2023-02" db="EMBL/GenBank/DDBJ databases">
        <title>Genome of toxic invasive species Heracleum sosnowskyi carries increased number of genes despite the absence of recent whole-genome duplications.</title>
        <authorList>
            <person name="Schelkunov M."/>
            <person name="Shtratnikova V."/>
            <person name="Makarenko M."/>
            <person name="Klepikova A."/>
            <person name="Omelchenko D."/>
            <person name="Novikova G."/>
            <person name="Obukhova E."/>
            <person name="Bogdanov V."/>
            <person name="Penin A."/>
            <person name="Logacheva M."/>
        </authorList>
    </citation>
    <scope>NUCLEOTIDE SEQUENCE</scope>
    <source>
        <strain evidence="6">Hsosn_3</strain>
        <tissue evidence="6">Leaf</tissue>
    </source>
</reference>
<keyword evidence="2" id="KW-0862">Zinc</keyword>
<dbReference type="InterPro" id="IPR001841">
    <property type="entry name" value="Znf_RING"/>
</dbReference>
<dbReference type="PROSITE" id="PS50089">
    <property type="entry name" value="ZF_RING_2"/>
    <property type="match status" value="1"/>
</dbReference>
<dbReference type="Pfam" id="PF12816">
    <property type="entry name" value="TPR_Vps8"/>
    <property type="match status" value="1"/>
</dbReference>
<dbReference type="Pfam" id="PF23410">
    <property type="entry name" value="Beta-prop_VPS8"/>
    <property type="match status" value="1"/>
</dbReference>
<organism evidence="6 7">
    <name type="scientific">Heracleum sosnowskyi</name>
    <dbReference type="NCBI Taxonomy" id="360622"/>
    <lineage>
        <taxon>Eukaryota</taxon>
        <taxon>Viridiplantae</taxon>
        <taxon>Streptophyta</taxon>
        <taxon>Embryophyta</taxon>
        <taxon>Tracheophyta</taxon>
        <taxon>Spermatophyta</taxon>
        <taxon>Magnoliopsida</taxon>
        <taxon>eudicotyledons</taxon>
        <taxon>Gunneridae</taxon>
        <taxon>Pentapetalae</taxon>
        <taxon>asterids</taxon>
        <taxon>campanulids</taxon>
        <taxon>Apiales</taxon>
        <taxon>Apiaceae</taxon>
        <taxon>Apioideae</taxon>
        <taxon>apioid superclade</taxon>
        <taxon>Tordylieae</taxon>
        <taxon>Tordyliinae</taxon>
        <taxon>Heracleum</taxon>
    </lineage>
</organism>
<dbReference type="PROSITE" id="PS50082">
    <property type="entry name" value="WD_REPEATS_2"/>
    <property type="match status" value="1"/>
</dbReference>
<dbReference type="InterPro" id="IPR036322">
    <property type="entry name" value="WD40_repeat_dom_sf"/>
</dbReference>
<reference evidence="6" key="2">
    <citation type="submission" date="2023-05" db="EMBL/GenBank/DDBJ databases">
        <authorList>
            <person name="Schelkunov M.I."/>
        </authorList>
    </citation>
    <scope>NUCLEOTIDE SEQUENCE</scope>
    <source>
        <strain evidence="6">Hsosn_3</strain>
        <tissue evidence="6">Leaf</tissue>
    </source>
</reference>
<dbReference type="InterPro" id="IPR001680">
    <property type="entry name" value="WD40_rpt"/>
</dbReference>
<dbReference type="SUPFAM" id="SSF50978">
    <property type="entry name" value="WD40 repeat-like"/>
    <property type="match status" value="1"/>
</dbReference>
<dbReference type="PANTHER" id="PTHR12616:SF8">
    <property type="entry name" value="VACUOLAR PROTEIN SORTING-ASSOCIATED PROTEIN 8 HOMOLOG"/>
    <property type="match status" value="1"/>
</dbReference>
<evidence type="ECO:0000256" key="3">
    <source>
        <dbReference type="PROSITE-ProRule" id="PRU00221"/>
    </source>
</evidence>
<dbReference type="InterPro" id="IPR025941">
    <property type="entry name" value="Vps8_central_dom"/>
</dbReference>
<comment type="similarity">
    <text evidence="1">Belongs to the VPS8 family.</text>
</comment>
<dbReference type="GO" id="GO:0030897">
    <property type="term" value="C:HOPS complex"/>
    <property type="evidence" value="ECO:0007669"/>
    <property type="project" value="TreeGrafter"/>
</dbReference>
<dbReference type="InterPro" id="IPR045111">
    <property type="entry name" value="Vps41/Vps8"/>
</dbReference>